<accession>A0AAV9U9Z5</accession>
<sequence>MSITLLFEVIKLLSRLRHRTFHRGKYLQALYLNVGFLTPQNTYDHISIPITPITTALEISYAVASYLRVPREFDSKIQVSLLPYGFDTNDHRLLTFISLFPKNLVHKERYIHLLAPRRPRFPSFPAKRYRGRTLKPDDKILPLLNPWKQDALHLWVGLNTNDEKIIRFQNAIDNCQLIIQEKENMNKKCQQVLKTQVARAYKLRYSVNRGGHSMLARRGAMSWVPSGEKRYRCQITDEYFTLDKMAATTIYPHTLMMELRGLDEEVVDMLTGPENSLLMSWPVARMFDEGLVTIQKKALVQDQVSTRHGRGIEDAYFLKVNYIRLLDSRVFAREDWEDREHRERLRWRHIDGKRIIFSDDGSMVPYKDFMEFHSELSTMIFGGLELSESEGISQDFLGSIFDRTPWPSSDSSTSVDPSGIVRRSSSPSPPRWRIPRAGSGDS</sequence>
<dbReference type="Proteomes" id="UP001373714">
    <property type="component" value="Unassembled WGS sequence"/>
</dbReference>
<reference evidence="2 3" key="1">
    <citation type="submission" date="2019-10" db="EMBL/GenBank/DDBJ databases">
        <authorList>
            <person name="Palmer J.M."/>
        </authorList>
    </citation>
    <scope>NUCLEOTIDE SEQUENCE [LARGE SCALE GENOMIC DNA]</scope>
    <source>
        <strain evidence="2 3">TWF730</strain>
    </source>
</reference>
<name>A0AAV9U9Z5_9PEZI</name>
<proteinExistence type="predicted"/>
<evidence type="ECO:0000313" key="2">
    <source>
        <dbReference type="EMBL" id="KAK6338397.1"/>
    </source>
</evidence>
<comment type="caution">
    <text evidence="2">The sequence shown here is derived from an EMBL/GenBank/DDBJ whole genome shotgun (WGS) entry which is preliminary data.</text>
</comment>
<evidence type="ECO:0000256" key="1">
    <source>
        <dbReference type="SAM" id="MobiDB-lite"/>
    </source>
</evidence>
<feature type="region of interest" description="Disordered" evidence="1">
    <location>
        <begin position="404"/>
        <end position="442"/>
    </location>
</feature>
<protein>
    <submittedName>
        <fullName evidence="2">Uncharacterized protein</fullName>
    </submittedName>
</protein>
<gene>
    <name evidence="2" type="ORF">TWF730_002460</name>
</gene>
<feature type="compositionally biased region" description="Low complexity" evidence="1">
    <location>
        <begin position="404"/>
        <end position="426"/>
    </location>
</feature>
<evidence type="ECO:0000313" key="3">
    <source>
        <dbReference type="Proteomes" id="UP001373714"/>
    </source>
</evidence>
<dbReference type="EMBL" id="JAVHNS010000012">
    <property type="protein sequence ID" value="KAK6338397.1"/>
    <property type="molecule type" value="Genomic_DNA"/>
</dbReference>
<organism evidence="2 3">
    <name type="scientific">Orbilia blumenaviensis</name>
    <dbReference type="NCBI Taxonomy" id="1796055"/>
    <lineage>
        <taxon>Eukaryota</taxon>
        <taxon>Fungi</taxon>
        <taxon>Dikarya</taxon>
        <taxon>Ascomycota</taxon>
        <taxon>Pezizomycotina</taxon>
        <taxon>Orbiliomycetes</taxon>
        <taxon>Orbiliales</taxon>
        <taxon>Orbiliaceae</taxon>
        <taxon>Orbilia</taxon>
    </lineage>
</organism>
<dbReference type="AlphaFoldDB" id="A0AAV9U9Z5"/>
<keyword evidence="3" id="KW-1185">Reference proteome</keyword>